<evidence type="ECO:0000256" key="1">
    <source>
        <dbReference type="ARBA" id="ARBA00004173"/>
    </source>
</evidence>
<dbReference type="STRING" id="1447883.A0A2B7YJT6"/>
<dbReference type="Pfam" id="PF01636">
    <property type="entry name" value="APH"/>
    <property type="match status" value="1"/>
</dbReference>
<dbReference type="Proteomes" id="UP000224634">
    <property type="component" value="Unassembled WGS sequence"/>
</dbReference>
<keyword evidence="5" id="KW-0496">Mitochondrion</keyword>
<evidence type="ECO:0000256" key="4">
    <source>
        <dbReference type="ARBA" id="ARBA00022946"/>
    </source>
</evidence>
<dbReference type="AlphaFoldDB" id="A0A2B7YJT6"/>
<reference evidence="8 9" key="1">
    <citation type="submission" date="2017-10" db="EMBL/GenBank/DDBJ databases">
        <title>Comparative genomics in systemic dimorphic fungi from Ajellomycetaceae.</title>
        <authorList>
            <person name="Munoz J.F."/>
            <person name="Mcewen J.G."/>
            <person name="Clay O.K."/>
            <person name="Cuomo C.A."/>
        </authorList>
    </citation>
    <scope>NUCLEOTIDE SEQUENCE [LARGE SCALE GENOMIC DNA]</scope>
    <source>
        <strain evidence="8 9">UAMH7299</strain>
    </source>
</reference>
<keyword evidence="4" id="KW-0809">Transit peptide</keyword>
<dbReference type="PANTHER" id="PTHR36091:SF1">
    <property type="entry name" value="ALTERED INHERITANCE OF MITOCHONDRIA PROTEIN 9, MITOCHONDRIAL"/>
    <property type="match status" value="1"/>
</dbReference>
<organism evidence="8 9">
    <name type="scientific">Polytolypa hystricis (strain UAMH7299)</name>
    <dbReference type="NCBI Taxonomy" id="1447883"/>
    <lineage>
        <taxon>Eukaryota</taxon>
        <taxon>Fungi</taxon>
        <taxon>Dikarya</taxon>
        <taxon>Ascomycota</taxon>
        <taxon>Pezizomycotina</taxon>
        <taxon>Eurotiomycetes</taxon>
        <taxon>Eurotiomycetidae</taxon>
        <taxon>Onygenales</taxon>
        <taxon>Onygenales incertae sedis</taxon>
        <taxon>Polytolypa</taxon>
    </lineage>
</organism>
<dbReference type="OrthoDB" id="2831558at2759"/>
<evidence type="ECO:0000313" key="8">
    <source>
        <dbReference type="EMBL" id="PGH21440.1"/>
    </source>
</evidence>
<sequence>MASLDFPAYGNIYFTDARIEDASLKIPLEDGFCIGPYCSPLFWNCGAGEPELYGRPSSNRGPWKTLSGYASRLIDTAFTRLPNEQVSARDRRPFRGSVEDHKRLLKICHKTMQMLTQDDRVQKAALPTLIHADYNKRNIYVSPNDPTVITGLIDWQLSCIESAFIYSQNTPDFAALPDIDPSEEDEDGTPKGRDEERLLKDLSICHQTYDVMATYKCRKLRPSRQLDSSLFRLFHYCFTSWRDGASAIRQELIDLRTLWPKLKLPGSECPYSPTKQELAEHAGQFEDFETMQKLKMWLKISMQTTSDGWVPNEVWDVAQEANRAAYDEWIETAKESEKKGRRRYDRRESW</sequence>
<evidence type="ECO:0000256" key="6">
    <source>
        <dbReference type="ARBA" id="ARBA00031849"/>
    </source>
</evidence>
<comment type="caution">
    <text evidence="8">The sequence shown here is derived from an EMBL/GenBank/DDBJ whole genome shotgun (WGS) entry which is preliminary data.</text>
</comment>
<evidence type="ECO:0000256" key="3">
    <source>
        <dbReference type="ARBA" id="ARBA00016197"/>
    </source>
</evidence>
<name>A0A2B7YJT6_POLH7</name>
<protein>
    <recommendedName>
        <fullName evidence="3">Altered inheritance of mitochondria protein 9, mitochondrial</fullName>
    </recommendedName>
    <alternativeName>
        <fullName evidence="6">Found in mitochondrial proteome protein 29</fullName>
    </alternativeName>
</protein>
<evidence type="ECO:0000313" key="9">
    <source>
        <dbReference type="Proteomes" id="UP000224634"/>
    </source>
</evidence>
<dbReference type="SUPFAM" id="SSF56112">
    <property type="entry name" value="Protein kinase-like (PK-like)"/>
    <property type="match status" value="1"/>
</dbReference>
<evidence type="ECO:0000259" key="7">
    <source>
        <dbReference type="Pfam" id="PF01636"/>
    </source>
</evidence>
<evidence type="ECO:0000256" key="2">
    <source>
        <dbReference type="ARBA" id="ARBA00005543"/>
    </source>
</evidence>
<dbReference type="GO" id="GO:0005739">
    <property type="term" value="C:mitochondrion"/>
    <property type="evidence" value="ECO:0007669"/>
    <property type="project" value="UniProtKB-SubCell"/>
</dbReference>
<gene>
    <name evidence="8" type="ORF">AJ80_03231</name>
</gene>
<comment type="similarity">
    <text evidence="2">Belongs to the AIM9 family.</text>
</comment>
<feature type="domain" description="Aminoglycoside phosphotransferase" evidence="7">
    <location>
        <begin position="81"/>
        <end position="160"/>
    </location>
</feature>
<accession>A0A2B7YJT6</accession>
<evidence type="ECO:0000256" key="5">
    <source>
        <dbReference type="ARBA" id="ARBA00023128"/>
    </source>
</evidence>
<dbReference type="Gene3D" id="3.90.1200.10">
    <property type="match status" value="1"/>
</dbReference>
<dbReference type="EMBL" id="PDNA01000035">
    <property type="protein sequence ID" value="PGH21440.1"/>
    <property type="molecule type" value="Genomic_DNA"/>
</dbReference>
<comment type="subcellular location">
    <subcellularLocation>
        <location evidence="1">Mitochondrion</location>
    </subcellularLocation>
</comment>
<dbReference type="InterPro" id="IPR002575">
    <property type="entry name" value="Aminoglycoside_PTrfase"/>
</dbReference>
<dbReference type="InterPro" id="IPR011009">
    <property type="entry name" value="Kinase-like_dom_sf"/>
</dbReference>
<proteinExistence type="inferred from homology"/>
<dbReference type="InterPro" id="IPR051035">
    <property type="entry name" value="Mito_inheritance_9"/>
</dbReference>
<dbReference type="PANTHER" id="PTHR36091">
    <property type="entry name" value="ALTERED INHERITANCE OF MITOCHONDRIA PROTEIN 9, MITOCHONDRIAL"/>
    <property type="match status" value="1"/>
</dbReference>
<keyword evidence="9" id="KW-1185">Reference proteome</keyword>